<evidence type="ECO:0000313" key="1">
    <source>
        <dbReference type="EMBL" id="GIL40682.1"/>
    </source>
</evidence>
<gene>
    <name evidence="1" type="ORF">TMPK1_29190</name>
</gene>
<name>A0A8S8XFA1_9PROT</name>
<organism evidence="1 2">
    <name type="scientific">Roseiterribacter gracilis</name>
    <dbReference type="NCBI Taxonomy" id="2812848"/>
    <lineage>
        <taxon>Bacteria</taxon>
        <taxon>Pseudomonadati</taxon>
        <taxon>Pseudomonadota</taxon>
        <taxon>Alphaproteobacteria</taxon>
        <taxon>Rhodospirillales</taxon>
        <taxon>Roseiterribacteraceae</taxon>
        <taxon>Roseiterribacter</taxon>
    </lineage>
</organism>
<evidence type="ECO:0000313" key="2">
    <source>
        <dbReference type="Proteomes" id="UP000681075"/>
    </source>
</evidence>
<dbReference type="RefSeq" id="WP_420243846.1">
    <property type="nucleotide sequence ID" value="NZ_BOPV01000001.1"/>
</dbReference>
<sequence length="153" mass="17027">MSTHLRLVAEDGQPVAGVVEETRAPAYTQGELELNSNVSVLAMTDLVGSQFRERLLTLRPRTIVDFRNTPWFDLPGYDRNVAAADFAALGIEYFRAPIERGELNQKVIPAEQAQELAYELLSLLRDRGGLGRVLCLVARPEQAALLPRFFESA</sequence>
<comment type="caution">
    <text evidence="1">The sequence shown here is derived from an EMBL/GenBank/DDBJ whole genome shotgun (WGS) entry which is preliminary data.</text>
</comment>
<proteinExistence type="predicted"/>
<reference evidence="1" key="1">
    <citation type="submission" date="2021-02" db="EMBL/GenBank/DDBJ databases">
        <title>Genome sequence of Rhodospirillales sp. strain TMPK1 isolated from soil.</title>
        <authorList>
            <person name="Nakai R."/>
            <person name="Kusada H."/>
            <person name="Tamaki H."/>
        </authorList>
    </citation>
    <scope>NUCLEOTIDE SEQUENCE</scope>
    <source>
        <strain evidence="1">TMPK1</strain>
    </source>
</reference>
<dbReference type="AlphaFoldDB" id="A0A8S8XFA1"/>
<dbReference type="EMBL" id="BOPV01000001">
    <property type="protein sequence ID" value="GIL40682.1"/>
    <property type="molecule type" value="Genomic_DNA"/>
</dbReference>
<protein>
    <submittedName>
        <fullName evidence="1">Uncharacterized protein</fullName>
    </submittedName>
</protein>
<dbReference type="Proteomes" id="UP000681075">
    <property type="component" value="Unassembled WGS sequence"/>
</dbReference>
<accession>A0A8S8XFA1</accession>
<keyword evidence="2" id="KW-1185">Reference proteome</keyword>